<evidence type="ECO:0000313" key="6">
    <source>
        <dbReference type="Proteomes" id="UP000016160"/>
    </source>
</evidence>
<keyword evidence="2" id="KW-0238">DNA-binding</keyword>
<dbReference type="InterPro" id="IPR018060">
    <property type="entry name" value="HTH_AraC"/>
</dbReference>
<dbReference type="OrthoDB" id="5295174at2"/>
<dbReference type="InterPro" id="IPR011990">
    <property type="entry name" value="TPR-like_helical_dom_sf"/>
</dbReference>
<name>T2KIH3_FORAG</name>
<keyword evidence="1" id="KW-0805">Transcription regulation</keyword>
<dbReference type="AlphaFoldDB" id="T2KIH3"/>
<evidence type="ECO:0000313" key="5">
    <source>
        <dbReference type="EMBL" id="CDF77774.1"/>
    </source>
</evidence>
<dbReference type="InterPro" id="IPR009057">
    <property type="entry name" value="Homeodomain-like_sf"/>
</dbReference>
<feature type="domain" description="HTH araC/xylS-type" evidence="4">
    <location>
        <begin position="380"/>
        <end position="492"/>
    </location>
</feature>
<dbReference type="EMBL" id="HG315671">
    <property type="protein sequence ID" value="CDF77774.1"/>
    <property type="molecule type" value="Genomic_DNA"/>
</dbReference>
<evidence type="ECO:0000256" key="1">
    <source>
        <dbReference type="ARBA" id="ARBA00023015"/>
    </source>
</evidence>
<dbReference type="PATRIC" id="fig|1347342.6.peg.62"/>
<dbReference type="Gene3D" id="1.10.10.60">
    <property type="entry name" value="Homeodomain-like"/>
    <property type="match status" value="1"/>
</dbReference>
<dbReference type="Proteomes" id="UP000016160">
    <property type="component" value="Chromosome"/>
</dbReference>
<reference evidence="5 6" key="1">
    <citation type="journal article" date="2013" name="Appl. Environ. Microbiol.">
        <title>The genome of the alga-associated marine flavobacterium Formosa agariphila KMM 3901T reveals a broad potential for degradation of algal polysaccharides.</title>
        <authorList>
            <person name="Mann A.J."/>
            <person name="Hahnke R.L."/>
            <person name="Huang S."/>
            <person name="Werner J."/>
            <person name="Xing P."/>
            <person name="Barbeyron T."/>
            <person name="Huettel B."/>
            <person name="Stueber K."/>
            <person name="Reinhardt R."/>
            <person name="Harder J."/>
            <person name="Gloeckner F.O."/>
            <person name="Amann R.I."/>
            <person name="Teeling H."/>
        </authorList>
    </citation>
    <scope>NUCLEOTIDE SEQUENCE [LARGE SCALE GENOMIC DNA]</scope>
    <source>
        <strain evidence="6">DSM 15362 / KCTC 12365 / LMG 23005 / KMM 3901</strain>
    </source>
</reference>
<keyword evidence="3" id="KW-0804">Transcription</keyword>
<dbReference type="PROSITE" id="PS01124">
    <property type="entry name" value="HTH_ARAC_FAMILY_2"/>
    <property type="match status" value="1"/>
</dbReference>
<dbReference type="GO" id="GO:0003700">
    <property type="term" value="F:DNA-binding transcription factor activity"/>
    <property type="evidence" value="ECO:0007669"/>
    <property type="project" value="InterPro"/>
</dbReference>
<dbReference type="STRING" id="1347342.BN863_620"/>
<dbReference type="HOGENOM" id="CLU_030864_1_0_10"/>
<evidence type="ECO:0000256" key="2">
    <source>
        <dbReference type="ARBA" id="ARBA00023125"/>
    </source>
</evidence>
<dbReference type="GO" id="GO:0043565">
    <property type="term" value="F:sequence-specific DNA binding"/>
    <property type="evidence" value="ECO:0007669"/>
    <property type="project" value="InterPro"/>
</dbReference>
<sequence length="499" mass="57687">MKYALLILFSCIIYHQKDEYFKYSETFCSGDTLDISSENSLISMRVADSLFMYSKSDQNKMYALMLKSIVLEQEEKSGESIVFALKSLEMAKVENNYCLQSRIYTFLSRQYRKIGFVDRGKHFIAESFVASSKIPSKDHALKFITMANLELVEYNIEAGEYASAVEYLKSAIFILSKQEDEDLKYFDLANCEEKLARCFIKMNDDKSAISHFLEASSFIKQSSLGGPLLETSIYSGLVGLYLKQEQLDNAKVYVDKSLTIANQVNNNSIKEPVYKNVAEYYHHIEMLDSFKLYSWKYKKAIAENKDYMRELVNKASNELKEFSKEIPSQESSNSTDIIATIFMILIPSFGVYYKRKEVFNFVDNILIDIEKKVPGVTCSEKTEKILLDKLQEFETSNRFLDKNMSFPILVTQLNSNTKYLRQLLKVHKGSDFNTYINRLRILYIINKLNTNSDYLNYKISYLAEESGFSSHSQFSTNFKKFTNNSPSDYINTLKNKIAS</sequence>
<dbReference type="SMART" id="SM00342">
    <property type="entry name" value="HTH_ARAC"/>
    <property type="match status" value="1"/>
</dbReference>
<dbReference type="eggNOG" id="COG2207">
    <property type="taxonomic scope" value="Bacteria"/>
</dbReference>
<gene>
    <name evidence="5" type="ORF">BN863_620</name>
</gene>
<dbReference type="SUPFAM" id="SSF48452">
    <property type="entry name" value="TPR-like"/>
    <property type="match status" value="1"/>
</dbReference>
<keyword evidence="6" id="KW-1185">Reference proteome</keyword>
<evidence type="ECO:0000256" key="3">
    <source>
        <dbReference type="ARBA" id="ARBA00023163"/>
    </source>
</evidence>
<protein>
    <submittedName>
        <fullName evidence="5">AraC-type helix-turn-helix domain-containing protein</fullName>
    </submittedName>
</protein>
<dbReference type="Pfam" id="PF12833">
    <property type="entry name" value="HTH_18"/>
    <property type="match status" value="1"/>
</dbReference>
<accession>T2KIH3</accession>
<dbReference type="SUPFAM" id="SSF46689">
    <property type="entry name" value="Homeodomain-like"/>
    <property type="match status" value="1"/>
</dbReference>
<dbReference type="PANTHER" id="PTHR43280:SF2">
    <property type="entry name" value="HTH-TYPE TRANSCRIPTIONAL REGULATOR EXSA"/>
    <property type="match status" value="1"/>
</dbReference>
<evidence type="ECO:0000259" key="4">
    <source>
        <dbReference type="PROSITE" id="PS01124"/>
    </source>
</evidence>
<proteinExistence type="predicted"/>
<organism evidence="5 6">
    <name type="scientific">Formosa agariphila (strain DSM 15362 / KCTC 12365 / LMG 23005 / KMM 3901 / M-2Alg 35-1)</name>
    <dbReference type="NCBI Taxonomy" id="1347342"/>
    <lineage>
        <taxon>Bacteria</taxon>
        <taxon>Pseudomonadati</taxon>
        <taxon>Bacteroidota</taxon>
        <taxon>Flavobacteriia</taxon>
        <taxon>Flavobacteriales</taxon>
        <taxon>Flavobacteriaceae</taxon>
        <taxon>Formosa</taxon>
    </lineage>
</organism>
<dbReference type="RefSeq" id="WP_038526050.1">
    <property type="nucleotide sequence ID" value="NZ_HG315671.1"/>
</dbReference>
<dbReference type="PANTHER" id="PTHR43280">
    <property type="entry name" value="ARAC-FAMILY TRANSCRIPTIONAL REGULATOR"/>
    <property type="match status" value="1"/>
</dbReference>
<dbReference type="Gene3D" id="1.25.40.10">
    <property type="entry name" value="Tetratricopeptide repeat domain"/>
    <property type="match status" value="1"/>
</dbReference>